<feature type="compositionally biased region" description="Basic and acidic residues" evidence="1">
    <location>
        <begin position="1"/>
        <end position="15"/>
    </location>
</feature>
<evidence type="ECO:0000256" key="1">
    <source>
        <dbReference type="SAM" id="MobiDB-lite"/>
    </source>
</evidence>
<proteinExistence type="predicted"/>
<dbReference type="EMBL" id="KV005852">
    <property type="protein sequence ID" value="KZV33356.1"/>
    <property type="molecule type" value="Genomic_DNA"/>
</dbReference>
<accession>A0A2Z7A6X4</accession>
<evidence type="ECO:0000313" key="3">
    <source>
        <dbReference type="EMBL" id="KZV33356.1"/>
    </source>
</evidence>
<evidence type="ECO:0000313" key="2">
    <source>
        <dbReference type="EMBL" id="KZV14592.1"/>
    </source>
</evidence>
<name>A0A2Z7A6X4_9LAMI</name>
<protein>
    <submittedName>
        <fullName evidence="2">Uncharacterized protein</fullName>
    </submittedName>
</protein>
<reference evidence="2" key="2">
    <citation type="submission" date="2016-02" db="EMBL/GenBank/DDBJ databases">
        <authorList>
            <person name="Alioto T."/>
            <person name="Alioto T."/>
        </authorList>
    </citation>
    <scope>NUCLEOTIDE SEQUENCE</scope>
</reference>
<reference evidence="2 4" key="1">
    <citation type="journal article" date="2015" name="Proc. Natl. Acad. Sci. U.S.A.">
        <title>The resurrection genome of Boea hygrometrica: A blueprint for survival of dehydration.</title>
        <authorList>
            <person name="Xiao L."/>
            <person name="Yang G."/>
            <person name="Zhang L."/>
            <person name="Yang X."/>
            <person name="Zhao S."/>
            <person name="Ji Z."/>
            <person name="Zhou Q."/>
            <person name="Hu M."/>
            <person name="Wang Y."/>
            <person name="Chen M."/>
            <person name="Xu Y."/>
            <person name="Jin H."/>
            <person name="Xiao X."/>
            <person name="Hu G."/>
            <person name="Bao F."/>
            <person name="Hu Y."/>
            <person name="Wan P."/>
            <person name="Li L."/>
            <person name="Deng X."/>
            <person name="Kuang T."/>
            <person name="Xiang C."/>
            <person name="Zhu J.K."/>
            <person name="Oliver M.J."/>
            <person name="He Y."/>
        </authorList>
    </citation>
    <scope>NUCLEOTIDE SEQUENCE [LARGE SCALE GENOMIC DNA]</scope>
    <source>
        <strain evidence="4">cv. XS01</strain>
    </source>
</reference>
<dbReference type="Proteomes" id="UP000250235">
    <property type="component" value="Unassembled WGS sequence"/>
</dbReference>
<sequence length="52" mass="5969">MHTQRHGLDPERRESLGCVTTSRRGKRQGKPNRSPLRPGSVRGNHDVMRSIY</sequence>
<organism evidence="2 4">
    <name type="scientific">Dorcoceras hygrometricum</name>
    <dbReference type="NCBI Taxonomy" id="472368"/>
    <lineage>
        <taxon>Eukaryota</taxon>
        <taxon>Viridiplantae</taxon>
        <taxon>Streptophyta</taxon>
        <taxon>Embryophyta</taxon>
        <taxon>Tracheophyta</taxon>
        <taxon>Spermatophyta</taxon>
        <taxon>Magnoliopsida</taxon>
        <taxon>eudicotyledons</taxon>
        <taxon>Gunneridae</taxon>
        <taxon>Pentapetalae</taxon>
        <taxon>asterids</taxon>
        <taxon>lamiids</taxon>
        <taxon>Lamiales</taxon>
        <taxon>Gesneriaceae</taxon>
        <taxon>Didymocarpoideae</taxon>
        <taxon>Trichosporeae</taxon>
        <taxon>Loxocarpinae</taxon>
        <taxon>Dorcoceras</taxon>
    </lineage>
</organism>
<dbReference type="AlphaFoldDB" id="A0A2Z7A6X4"/>
<feature type="compositionally biased region" description="Basic and acidic residues" evidence="1">
    <location>
        <begin position="43"/>
        <end position="52"/>
    </location>
</feature>
<evidence type="ECO:0000313" key="4">
    <source>
        <dbReference type="Proteomes" id="UP000250235"/>
    </source>
</evidence>
<keyword evidence="4" id="KW-1185">Reference proteome</keyword>
<dbReference type="EMBL" id="KV020356">
    <property type="protein sequence ID" value="KZV14592.1"/>
    <property type="molecule type" value="Genomic_DNA"/>
</dbReference>
<feature type="region of interest" description="Disordered" evidence="1">
    <location>
        <begin position="1"/>
        <end position="52"/>
    </location>
</feature>
<gene>
    <name evidence="3" type="ORF">F511_40898</name>
    <name evidence="2" type="ORF">F511_42173</name>
</gene>